<evidence type="ECO:0000256" key="1">
    <source>
        <dbReference type="SAM" id="MobiDB-lite"/>
    </source>
</evidence>
<protein>
    <submittedName>
        <fullName evidence="2">Uncharacterized protein</fullName>
    </submittedName>
</protein>
<dbReference type="EMBL" id="JNBY01000094">
    <property type="protein sequence ID" value="KDN83789.1"/>
    <property type="molecule type" value="Genomic_DNA"/>
</dbReference>
<dbReference type="AlphaFoldDB" id="A0A066YUZ1"/>
<organism evidence="2 3">
    <name type="scientific">Kitasatospora cheerisanensis KCTC 2395</name>
    <dbReference type="NCBI Taxonomy" id="1348663"/>
    <lineage>
        <taxon>Bacteria</taxon>
        <taxon>Bacillati</taxon>
        <taxon>Actinomycetota</taxon>
        <taxon>Actinomycetes</taxon>
        <taxon>Kitasatosporales</taxon>
        <taxon>Streptomycetaceae</taxon>
        <taxon>Kitasatospora</taxon>
    </lineage>
</organism>
<proteinExistence type="predicted"/>
<dbReference type="Proteomes" id="UP000027178">
    <property type="component" value="Unassembled WGS sequence"/>
</dbReference>
<sequence length="40" mass="4237">MVLGHDAATARQLTGRRPAVRTPSTARRAAVQVGVRALKP</sequence>
<name>A0A066YUZ1_9ACTN</name>
<feature type="compositionally biased region" description="Low complexity" evidence="1">
    <location>
        <begin position="26"/>
        <end position="40"/>
    </location>
</feature>
<comment type="caution">
    <text evidence="2">The sequence shown here is derived from an EMBL/GenBank/DDBJ whole genome shotgun (WGS) entry which is preliminary data.</text>
</comment>
<dbReference type="PATRIC" id="fig|1348663.4.peg.4279"/>
<gene>
    <name evidence="2" type="ORF">KCH_44380</name>
</gene>
<dbReference type="HOGENOM" id="CLU_3291040_0_0_11"/>
<evidence type="ECO:0000313" key="3">
    <source>
        <dbReference type="Proteomes" id="UP000027178"/>
    </source>
</evidence>
<feature type="region of interest" description="Disordered" evidence="1">
    <location>
        <begin position="1"/>
        <end position="40"/>
    </location>
</feature>
<evidence type="ECO:0000313" key="2">
    <source>
        <dbReference type="EMBL" id="KDN83789.1"/>
    </source>
</evidence>
<accession>A0A066YUZ1</accession>
<keyword evidence="3" id="KW-1185">Reference proteome</keyword>
<reference evidence="2 3" key="1">
    <citation type="submission" date="2014-05" db="EMBL/GenBank/DDBJ databases">
        <title>Draft Genome Sequence of Kitasatospora cheerisanensis KCTC 2395.</title>
        <authorList>
            <person name="Nam D.H."/>
        </authorList>
    </citation>
    <scope>NUCLEOTIDE SEQUENCE [LARGE SCALE GENOMIC DNA]</scope>
    <source>
        <strain evidence="2 3">KCTC 2395</strain>
    </source>
</reference>